<feature type="compositionally biased region" description="Basic and acidic residues" evidence="7">
    <location>
        <begin position="266"/>
        <end position="276"/>
    </location>
</feature>
<sequence>MAGRKRTSHEALDNRHGYPPEHFVRRPLPRRMPPHPAILEEELEIQHMEIRRLVGENRRLVEDRIALQQELGASREELHRMNLAYSDICVEQEARSRELVERMRKLENDIHATEKLKTEIPILRADVKKLDSTRKELISKIQNLTQERANLQAENKQIPILRDEINELHQEFIRARTAIEYEKKANIELMDQQKAMEKNLLDMAREGEKLRAELTTSVGRTWAPGGPYQINHGPDGSYPAPYREEYGVHQGGADKGSLYVSSSRSWGHEKPQKSRH</sequence>
<keyword evidence="5" id="KW-0287">Flowering</keyword>
<dbReference type="GO" id="GO:0030154">
    <property type="term" value="P:cell differentiation"/>
    <property type="evidence" value="ECO:0007669"/>
    <property type="project" value="UniProtKB-KW"/>
</dbReference>
<evidence type="ECO:0000313" key="9">
    <source>
        <dbReference type="Proteomes" id="UP001454036"/>
    </source>
</evidence>
<evidence type="ECO:0000256" key="1">
    <source>
        <dbReference type="ARBA" id="ARBA00005405"/>
    </source>
</evidence>
<keyword evidence="9" id="KW-1185">Reference proteome</keyword>
<organism evidence="8 9">
    <name type="scientific">Lithospermum erythrorhizon</name>
    <name type="common">Purple gromwell</name>
    <name type="synonym">Lithospermum officinale var. erythrorhizon</name>
    <dbReference type="NCBI Taxonomy" id="34254"/>
    <lineage>
        <taxon>Eukaryota</taxon>
        <taxon>Viridiplantae</taxon>
        <taxon>Streptophyta</taxon>
        <taxon>Embryophyta</taxon>
        <taxon>Tracheophyta</taxon>
        <taxon>Spermatophyta</taxon>
        <taxon>Magnoliopsida</taxon>
        <taxon>eudicotyledons</taxon>
        <taxon>Gunneridae</taxon>
        <taxon>Pentapetalae</taxon>
        <taxon>asterids</taxon>
        <taxon>lamiids</taxon>
        <taxon>Boraginales</taxon>
        <taxon>Boraginaceae</taxon>
        <taxon>Boraginoideae</taxon>
        <taxon>Lithospermeae</taxon>
        <taxon>Lithospermum</taxon>
    </lineage>
</organism>
<evidence type="ECO:0000256" key="3">
    <source>
        <dbReference type="ARBA" id="ARBA00022782"/>
    </source>
</evidence>
<proteinExistence type="inferred from homology"/>
<comment type="similarity">
    <text evidence="1">Belongs to the FLX family.</text>
</comment>
<evidence type="ECO:0000256" key="4">
    <source>
        <dbReference type="ARBA" id="ARBA00023054"/>
    </source>
</evidence>
<accession>A0AAV3RC47</accession>
<feature type="region of interest" description="Disordered" evidence="7">
    <location>
        <begin position="1"/>
        <end position="31"/>
    </location>
</feature>
<dbReference type="EMBL" id="BAABME010008850">
    <property type="protein sequence ID" value="GAA0173974.1"/>
    <property type="molecule type" value="Genomic_DNA"/>
</dbReference>
<dbReference type="Proteomes" id="UP001454036">
    <property type="component" value="Unassembled WGS sequence"/>
</dbReference>
<keyword evidence="4 6" id="KW-0175">Coiled coil</keyword>
<dbReference type="InterPro" id="IPR040353">
    <property type="entry name" value="FLX/FLX-like"/>
</dbReference>
<keyword evidence="3" id="KW-0221">Differentiation</keyword>
<evidence type="ECO:0000256" key="2">
    <source>
        <dbReference type="ARBA" id="ARBA00022473"/>
    </source>
</evidence>
<feature type="compositionally biased region" description="Basic and acidic residues" evidence="7">
    <location>
        <begin position="8"/>
        <end position="24"/>
    </location>
</feature>
<protein>
    <recommendedName>
        <fullName evidence="10">Protein FLX-like 3</fullName>
    </recommendedName>
</protein>
<keyword evidence="2" id="KW-0217">Developmental protein</keyword>
<dbReference type="AlphaFoldDB" id="A0AAV3RC47"/>
<dbReference type="PANTHER" id="PTHR33405:SF20">
    <property type="entry name" value="PROTEIN FLX-LIKE 3"/>
    <property type="match status" value="1"/>
</dbReference>
<dbReference type="GO" id="GO:0009908">
    <property type="term" value="P:flower development"/>
    <property type="evidence" value="ECO:0007669"/>
    <property type="project" value="UniProtKB-KW"/>
</dbReference>
<evidence type="ECO:0000256" key="6">
    <source>
        <dbReference type="SAM" id="Coils"/>
    </source>
</evidence>
<reference evidence="8 9" key="1">
    <citation type="submission" date="2024-01" db="EMBL/GenBank/DDBJ databases">
        <title>The complete chloroplast genome sequence of Lithospermum erythrorhizon: insights into the phylogenetic relationship among Boraginaceae species and the maternal lineages of purple gromwells.</title>
        <authorList>
            <person name="Okada T."/>
            <person name="Watanabe K."/>
        </authorList>
    </citation>
    <scope>NUCLEOTIDE SEQUENCE [LARGE SCALE GENOMIC DNA]</scope>
</reference>
<gene>
    <name evidence="8" type="ORF">LIER_27463</name>
</gene>
<feature type="coiled-coil region" evidence="6">
    <location>
        <begin position="50"/>
        <end position="171"/>
    </location>
</feature>
<evidence type="ECO:0000313" key="8">
    <source>
        <dbReference type="EMBL" id="GAA0173974.1"/>
    </source>
</evidence>
<comment type="caution">
    <text evidence="8">The sequence shown here is derived from an EMBL/GenBank/DDBJ whole genome shotgun (WGS) entry which is preliminary data.</text>
</comment>
<dbReference type="PANTHER" id="PTHR33405">
    <property type="entry name" value="PROTEIN FLX-LIKE 2"/>
    <property type="match status" value="1"/>
</dbReference>
<name>A0AAV3RC47_LITER</name>
<evidence type="ECO:0008006" key="10">
    <source>
        <dbReference type="Google" id="ProtNLM"/>
    </source>
</evidence>
<evidence type="ECO:0000256" key="5">
    <source>
        <dbReference type="ARBA" id="ARBA00023089"/>
    </source>
</evidence>
<feature type="region of interest" description="Disordered" evidence="7">
    <location>
        <begin position="222"/>
        <end position="276"/>
    </location>
</feature>
<evidence type="ECO:0000256" key="7">
    <source>
        <dbReference type="SAM" id="MobiDB-lite"/>
    </source>
</evidence>